<gene>
    <name evidence="2" type="ORF">SAMN05421819_0152</name>
</gene>
<dbReference type="InterPro" id="IPR017802">
    <property type="entry name" value="VWFA-rel_acidobac-type"/>
</dbReference>
<sequence length="653" mass="70557">MYAAGVIQPLLSPYRLEAAARMFALPRLDSLKLTLPSCCLWLLTTSLAAQSTPSQTPSPATPTIRTGTQLVIVDVSVSDHNGNPVHGLKQGDLILTEDKTPQDVRHFEEHSASDKPAGPQMPAMPPGMFTNYTAVPADSTLNVLLIDTLNTPMKDQSFLRDQLTQYVKKAAPGTHIAIFGMSTRLYLLQGFTADPEMLKDAVEHKLIPRASSLLDDPVGTGADATNMSDIASDSGAPTEVVANLQQFEAEQESVQTQFRVRFTLDAFNALAHYLQGFPGRKNLIWFSGSFPLSLSPNPDISDPFAVIADMEEEFRETTNLLTRAQVSVFPVDARGLMTLPSMSAANSGSKYVTNPKAFGADIQKFSQSQFDEHSTMDQMADATGGKAFYNTNGLSDATAKAIESGSNYYTLTYSPSNHEWNGKYRSIKVALSDAARAQGLTLTYRRGYYALSPDNAKKPEQSAVVSEAVAAAPGSASNYARLAMQRGAPTPHDILIKVRVLPVSDKPDDTLATGNVVNPAKPLKPPYRRYQVDLVALTQDFAFTKNADGTIGDTIEVKLNLYDTDGNLLNVAGQTAQIKLPADKFKLLLQNGLQYHTQLSTPAKGETFLRIGVHDLSSNRFGVVEIPTSRISHLPPAPAAPPPPASNPAPPKP</sequence>
<evidence type="ECO:0000313" key="2">
    <source>
        <dbReference type="EMBL" id="SEF48375.1"/>
    </source>
</evidence>
<evidence type="ECO:0000313" key="3">
    <source>
        <dbReference type="Proteomes" id="UP000236728"/>
    </source>
</evidence>
<evidence type="ECO:0000256" key="1">
    <source>
        <dbReference type="SAM" id="MobiDB-lite"/>
    </source>
</evidence>
<reference evidence="2 3" key="1">
    <citation type="submission" date="2016-10" db="EMBL/GenBank/DDBJ databases">
        <authorList>
            <person name="de Groot N.N."/>
        </authorList>
    </citation>
    <scope>NUCLEOTIDE SEQUENCE [LARGE SCALE GENOMIC DNA]</scope>
    <source>
        <strain evidence="2 3">DSM 22489</strain>
    </source>
</reference>
<keyword evidence="3" id="KW-1185">Reference proteome</keyword>
<dbReference type="EMBL" id="FNVA01000001">
    <property type="protein sequence ID" value="SEF48375.1"/>
    <property type="molecule type" value="Genomic_DNA"/>
</dbReference>
<name>A0A1H5SCZ7_9BACT</name>
<proteinExistence type="predicted"/>
<dbReference type="NCBIfam" id="TIGR03436">
    <property type="entry name" value="acidobact_VWFA"/>
    <property type="match status" value="1"/>
</dbReference>
<accession>A0A1H5SCZ7</accession>
<dbReference type="Proteomes" id="UP000236728">
    <property type="component" value="Unassembled WGS sequence"/>
</dbReference>
<dbReference type="AlphaFoldDB" id="A0A1H5SCZ7"/>
<feature type="compositionally biased region" description="Pro residues" evidence="1">
    <location>
        <begin position="635"/>
        <end position="653"/>
    </location>
</feature>
<feature type="region of interest" description="Disordered" evidence="1">
    <location>
        <begin position="632"/>
        <end position="653"/>
    </location>
</feature>
<protein>
    <submittedName>
        <fullName evidence="2">VWFA-related domain-containing protein</fullName>
    </submittedName>
</protein>
<organism evidence="2 3">
    <name type="scientific">Bryocella elongata</name>
    <dbReference type="NCBI Taxonomy" id="863522"/>
    <lineage>
        <taxon>Bacteria</taxon>
        <taxon>Pseudomonadati</taxon>
        <taxon>Acidobacteriota</taxon>
        <taxon>Terriglobia</taxon>
        <taxon>Terriglobales</taxon>
        <taxon>Acidobacteriaceae</taxon>
        <taxon>Bryocella</taxon>
    </lineage>
</organism>